<dbReference type="Gene3D" id="1.10.10.10">
    <property type="entry name" value="Winged helix-like DNA-binding domain superfamily/Winged helix DNA-binding domain"/>
    <property type="match status" value="2"/>
</dbReference>
<dbReference type="Pfam" id="PF05645">
    <property type="entry name" value="RNA_pol_Rpc82"/>
    <property type="match status" value="1"/>
</dbReference>
<proteinExistence type="inferred from homology"/>
<dbReference type="Pfam" id="PF22536">
    <property type="entry name" value="WHD_POLR3C"/>
    <property type="match status" value="1"/>
</dbReference>
<dbReference type="GO" id="GO:0005666">
    <property type="term" value="C:RNA polymerase III complex"/>
    <property type="evidence" value="ECO:0007669"/>
    <property type="project" value="UniProtKB-UniRule"/>
</dbReference>
<name>A0A388JRU9_CHABU</name>
<evidence type="ECO:0000256" key="4">
    <source>
        <dbReference type="ARBA" id="ARBA00023242"/>
    </source>
</evidence>
<keyword evidence="2 5" id="KW-0240">DNA-directed RNA polymerase</keyword>
<evidence type="ECO:0000259" key="6">
    <source>
        <dbReference type="Pfam" id="PF05645"/>
    </source>
</evidence>
<evidence type="ECO:0000256" key="3">
    <source>
        <dbReference type="ARBA" id="ARBA00023163"/>
    </source>
</evidence>
<dbReference type="GO" id="GO:0006351">
    <property type="term" value="P:DNA-templated transcription"/>
    <property type="evidence" value="ECO:0007669"/>
    <property type="project" value="InterPro"/>
</dbReference>
<feature type="domain" description="RNA polymerase III Rpc82 C -terminal" evidence="6">
    <location>
        <begin position="10"/>
        <end position="129"/>
    </location>
</feature>
<comment type="subcellular location">
    <subcellularLocation>
        <location evidence="1 5">Nucleus</location>
    </subcellularLocation>
</comment>
<keyword evidence="3 5" id="KW-0804">Transcription</keyword>
<dbReference type="Gramene" id="GBG60526">
    <property type="protein sequence ID" value="GBG60526"/>
    <property type="gene ID" value="CBR_g5701"/>
</dbReference>
<dbReference type="InterPro" id="IPR055207">
    <property type="entry name" value="POLR3C_WHD"/>
</dbReference>
<dbReference type="STRING" id="69332.A0A388JRU9"/>
<evidence type="ECO:0000259" key="7">
    <source>
        <dbReference type="Pfam" id="PF22536"/>
    </source>
</evidence>
<comment type="function">
    <text evidence="5">DNA-dependent RNA polymerase catalyzes the transcription of DNA into RNA using the four ribonucleoside triphosphates as substrates. Specific core component of RNA polymerase III which synthesizes small RNAs, such as 5S rRNA and tRNAs.</text>
</comment>
<feature type="domain" description="DNA-directed RNA polymerase III subunit RPC3 winged-helix" evidence="7">
    <location>
        <begin position="136"/>
        <end position="193"/>
    </location>
</feature>
<evidence type="ECO:0000256" key="5">
    <source>
        <dbReference type="RuleBase" id="RU367076"/>
    </source>
</evidence>
<evidence type="ECO:0000256" key="1">
    <source>
        <dbReference type="ARBA" id="ARBA00004123"/>
    </source>
</evidence>
<gene>
    <name evidence="8" type="ORF">CBR_g5701</name>
</gene>
<dbReference type="OMA" id="TAGICME"/>
<evidence type="ECO:0000313" key="9">
    <source>
        <dbReference type="Proteomes" id="UP000265515"/>
    </source>
</evidence>
<keyword evidence="9" id="KW-1185">Reference proteome</keyword>
<sequence length="246" mass="27910">MDAGTLSRVEESDVLWRVNYDEFIRRFRHQACVKLIKERIDATASLVFETMLKETRAQEGPVKQKFSASMSLEAITSAIRSTSEGRLMTMDRVRSALQQMITDTSQIIQKMGEGLGGAHYVINLQSIVRLMTMQELEGIIANRFGLSGCRVFRLLLMKKQLEQKQIAEMAMIPIKDTREVLYTLLKEEFVQLQVLLLQPLAPFCLAYMSSVENVVRWIEEEHRAVCPDDDSAAPGVNRSPGYGIYG</sequence>
<dbReference type="AlphaFoldDB" id="A0A388JRU9"/>
<dbReference type="GO" id="GO:0003697">
    <property type="term" value="F:single-stranded DNA binding"/>
    <property type="evidence" value="ECO:0007669"/>
    <property type="project" value="UniProtKB-UniRule"/>
</dbReference>
<dbReference type="PANTHER" id="PTHR12949">
    <property type="entry name" value="RNA POLYMERASE III DNA DIRECTED -RELATED"/>
    <property type="match status" value="1"/>
</dbReference>
<dbReference type="EMBL" id="BFEA01000011">
    <property type="protein sequence ID" value="GBG60526.1"/>
    <property type="molecule type" value="Genomic_DNA"/>
</dbReference>
<dbReference type="OrthoDB" id="272392at2759"/>
<evidence type="ECO:0000256" key="2">
    <source>
        <dbReference type="ARBA" id="ARBA00022478"/>
    </source>
</evidence>
<organism evidence="8 9">
    <name type="scientific">Chara braunii</name>
    <name type="common">Braun's stonewort</name>
    <dbReference type="NCBI Taxonomy" id="69332"/>
    <lineage>
        <taxon>Eukaryota</taxon>
        <taxon>Viridiplantae</taxon>
        <taxon>Streptophyta</taxon>
        <taxon>Charophyceae</taxon>
        <taxon>Charales</taxon>
        <taxon>Characeae</taxon>
        <taxon>Chara</taxon>
    </lineage>
</organism>
<comment type="similarity">
    <text evidence="5">Belongs to the eukaryotic RPC3/POLR3C RNA polymerase subunit family.</text>
</comment>
<evidence type="ECO:0000313" key="8">
    <source>
        <dbReference type="EMBL" id="GBG60526.1"/>
    </source>
</evidence>
<keyword evidence="4 5" id="KW-0539">Nucleus</keyword>
<dbReference type="PANTHER" id="PTHR12949:SF0">
    <property type="entry name" value="DNA-DIRECTED RNA POLYMERASE III SUBUNIT RPC3"/>
    <property type="match status" value="1"/>
</dbReference>
<dbReference type="InterPro" id="IPR036388">
    <property type="entry name" value="WH-like_DNA-bd_sf"/>
</dbReference>
<reference evidence="8 9" key="1">
    <citation type="journal article" date="2018" name="Cell">
        <title>The Chara Genome: Secondary Complexity and Implications for Plant Terrestrialization.</title>
        <authorList>
            <person name="Nishiyama T."/>
            <person name="Sakayama H."/>
            <person name="Vries J.D."/>
            <person name="Buschmann H."/>
            <person name="Saint-Marcoux D."/>
            <person name="Ullrich K.K."/>
            <person name="Haas F.B."/>
            <person name="Vanderstraeten L."/>
            <person name="Becker D."/>
            <person name="Lang D."/>
            <person name="Vosolsobe S."/>
            <person name="Rombauts S."/>
            <person name="Wilhelmsson P.K.I."/>
            <person name="Janitza P."/>
            <person name="Kern R."/>
            <person name="Heyl A."/>
            <person name="Rumpler F."/>
            <person name="Villalobos L.I.A.C."/>
            <person name="Clay J.M."/>
            <person name="Skokan R."/>
            <person name="Toyoda A."/>
            <person name="Suzuki Y."/>
            <person name="Kagoshima H."/>
            <person name="Schijlen E."/>
            <person name="Tajeshwar N."/>
            <person name="Catarino B."/>
            <person name="Hetherington A.J."/>
            <person name="Saltykova A."/>
            <person name="Bonnot C."/>
            <person name="Breuninger H."/>
            <person name="Symeonidi A."/>
            <person name="Radhakrishnan G.V."/>
            <person name="Van Nieuwerburgh F."/>
            <person name="Deforce D."/>
            <person name="Chang C."/>
            <person name="Karol K.G."/>
            <person name="Hedrich R."/>
            <person name="Ulvskov P."/>
            <person name="Glockner G."/>
            <person name="Delwiche C.F."/>
            <person name="Petrasek J."/>
            <person name="Van de Peer Y."/>
            <person name="Friml J."/>
            <person name="Beilby M."/>
            <person name="Dolan L."/>
            <person name="Kohara Y."/>
            <person name="Sugano S."/>
            <person name="Fujiyama A."/>
            <person name="Delaux P.-M."/>
            <person name="Quint M."/>
            <person name="TheiBen G."/>
            <person name="Hagemann M."/>
            <person name="Harholt J."/>
            <person name="Dunand C."/>
            <person name="Zachgo S."/>
            <person name="Langdale J."/>
            <person name="Maumus F."/>
            <person name="Straeten D.V.D."/>
            <person name="Gould S.B."/>
            <person name="Rensing S.A."/>
        </authorList>
    </citation>
    <scope>NUCLEOTIDE SEQUENCE [LARGE SCALE GENOMIC DNA]</scope>
    <source>
        <strain evidence="8 9">S276</strain>
    </source>
</reference>
<comment type="subunit">
    <text evidence="5">Component of the RNA polymerase III (Pol III) complex consisting of 17 subunits.</text>
</comment>
<dbReference type="Proteomes" id="UP000265515">
    <property type="component" value="Unassembled WGS sequence"/>
</dbReference>
<dbReference type="InterPro" id="IPR008806">
    <property type="entry name" value="RNA_pol_III_Rpc82_C"/>
</dbReference>
<accession>A0A388JRU9</accession>
<dbReference type="InterPro" id="IPR039748">
    <property type="entry name" value="RPC3"/>
</dbReference>
<comment type="caution">
    <text evidence="8">The sequence shown here is derived from an EMBL/GenBank/DDBJ whole genome shotgun (WGS) entry which is preliminary data.</text>
</comment>
<protein>
    <recommendedName>
        <fullName evidence="5">DNA-directed RNA polymerase III subunit RPC3</fullName>
        <shortName evidence="5">RNA polymerase III subunit C3</shortName>
    </recommendedName>
</protein>